<evidence type="ECO:0000256" key="1">
    <source>
        <dbReference type="SAM" id="MobiDB-lite"/>
    </source>
</evidence>
<feature type="region of interest" description="Disordered" evidence="1">
    <location>
        <begin position="565"/>
        <end position="623"/>
    </location>
</feature>
<dbReference type="KEGG" id="xla:121396878"/>
<feature type="compositionally biased region" description="Basic and acidic residues" evidence="1">
    <location>
        <begin position="570"/>
        <end position="581"/>
    </location>
</feature>
<feature type="compositionally biased region" description="Polar residues" evidence="1">
    <location>
        <begin position="154"/>
        <end position="190"/>
    </location>
</feature>
<feature type="domain" description="DUF4685" evidence="2">
    <location>
        <begin position="275"/>
        <end position="344"/>
    </location>
</feature>
<feature type="region of interest" description="Disordered" evidence="1">
    <location>
        <begin position="218"/>
        <end position="237"/>
    </location>
</feature>
<evidence type="ECO:0000313" key="4">
    <source>
        <dbReference type="RefSeq" id="XP_041428398.1"/>
    </source>
</evidence>
<accession>A0A8J1LFS4</accession>
<reference evidence="4" key="1">
    <citation type="submission" date="2025-08" db="UniProtKB">
        <authorList>
            <consortium name="RefSeq"/>
        </authorList>
    </citation>
    <scope>IDENTIFICATION</scope>
    <source>
        <strain evidence="4">J_2021</strain>
        <tissue evidence="4">Erythrocytes</tissue>
    </source>
</reference>
<feature type="compositionally biased region" description="Low complexity" evidence="1">
    <location>
        <begin position="228"/>
        <end position="237"/>
    </location>
</feature>
<dbReference type="InterPro" id="IPR032756">
    <property type="entry name" value="DUF4685"/>
</dbReference>
<feature type="compositionally biased region" description="Polar residues" evidence="1">
    <location>
        <begin position="372"/>
        <end position="386"/>
    </location>
</feature>
<proteinExistence type="predicted"/>
<dbReference type="OrthoDB" id="9909009at2759"/>
<dbReference type="Proteomes" id="UP000186698">
    <property type="component" value="Chromosome 8L"/>
</dbReference>
<feature type="region of interest" description="Disordered" evidence="1">
    <location>
        <begin position="146"/>
        <end position="194"/>
    </location>
</feature>
<gene>
    <name evidence="4" type="primary">LOC121396878</name>
</gene>
<evidence type="ECO:0000259" key="2">
    <source>
        <dbReference type="Pfam" id="PF15737"/>
    </source>
</evidence>
<name>A0A8J1LFS4_XENLA</name>
<dbReference type="RefSeq" id="XP_041428398.1">
    <property type="nucleotide sequence ID" value="XM_041572464.1"/>
</dbReference>
<feature type="compositionally biased region" description="Low complexity" evidence="1">
    <location>
        <begin position="359"/>
        <end position="368"/>
    </location>
</feature>
<feature type="compositionally biased region" description="Polar residues" evidence="1">
    <location>
        <begin position="297"/>
        <end position="312"/>
    </location>
</feature>
<feature type="region of interest" description="Disordered" evidence="1">
    <location>
        <begin position="296"/>
        <end position="341"/>
    </location>
</feature>
<feature type="compositionally biased region" description="Polar residues" evidence="1">
    <location>
        <begin position="404"/>
        <end position="414"/>
    </location>
</feature>
<dbReference type="GeneID" id="121396878"/>
<organism evidence="3 4">
    <name type="scientific">Xenopus laevis</name>
    <name type="common">African clawed frog</name>
    <dbReference type="NCBI Taxonomy" id="8355"/>
    <lineage>
        <taxon>Eukaryota</taxon>
        <taxon>Metazoa</taxon>
        <taxon>Chordata</taxon>
        <taxon>Craniata</taxon>
        <taxon>Vertebrata</taxon>
        <taxon>Euteleostomi</taxon>
        <taxon>Amphibia</taxon>
        <taxon>Batrachia</taxon>
        <taxon>Anura</taxon>
        <taxon>Pipoidea</taxon>
        <taxon>Pipidae</taxon>
        <taxon>Xenopodinae</taxon>
        <taxon>Xenopus</taxon>
        <taxon>Xenopus</taxon>
    </lineage>
</organism>
<feature type="compositionally biased region" description="Basic and acidic residues" evidence="1">
    <location>
        <begin position="483"/>
        <end position="502"/>
    </location>
</feature>
<sequence>MLMEVSGRNMKSLDGFYNELRQKYPNTFSLAPELGTGNREIHKLPQLECTTPLLSRLNLPNGISPQRVPPDSLVCKVQILKTQHGQNKKSEMPQHTVIIQDKAVPVPAVSRRDHLAPENGITFRLPSLRAQVEQNKAELRNRLNTLKEGDGPLQTGQNGSATARLTSQGKNTQNYSSSENIFSSHTSRSPTKPDVLGTIMKELLPSKPGRLTNQVSLNSREQPHRNGPSGCVSDSDSGVSACSPIKVFRPKLRSPQTPPAPSDIKRNFTFKSQAAYGPVKANHAVIPGQQVPPMKLSESTDLSQSIKSSSINFGDRIKPRPPTARVRFEDESEQEAESRYQERFVIKMKEAEKFDKKSLSSTSTPSMDSNRRSMNSLSCHSTLSMDSSRRSLTSPTPPSPSQSDRAQTGTQPTTGHPYRRQPFPPSVAKKVLIDVPRSGQPHRYTLYNESSRGEKLNNQVLPRSSKELASHPGVSRNFATNNREFRSKEQSMSEKKESDKVEQGNPPVRAKVGETGEGVDISIYSRVKKSLHVTRKVMSQSEKSDLLNIDIQFVSELETSQSLQLLPRGRGQEKVALDRNSHSGSSSPVPLKEFLQGEGAPTSSKRSKKTEEPTSAGPPMNRMLKAPLLPMRMMHSFLKKGRAKNYMVPVPPSPRQMQRLDLHPVVSCSTAPLSEKQKEQT</sequence>
<evidence type="ECO:0000313" key="3">
    <source>
        <dbReference type="Proteomes" id="UP000186698"/>
    </source>
</evidence>
<dbReference type="AlphaFoldDB" id="A0A8J1LFS4"/>
<protein>
    <submittedName>
        <fullName evidence="4">Serine/arginine repetitive matrix protein 1-like isoform X1</fullName>
    </submittedName>
</protein>
<keyword evidence="3" id="KW-1185">Reference proteome</keyword>
<dbReference type="Pfam" id="PF15737">
    <property type="entry name" value="DUF4685"/>
    <property type="match status" value="1"/>
</dbReference>
<feature type="region of interest" description="Disordered" evidence="1">
    <location>
        <begin position="354"/>
        <end position="514"/>
    </location>
</feature>